<keyword evidence="4 15" id="KW-0732">Signal</keyword>
<feature type="domain" description="Laminin N-terminal" evidence="18">
    <location>
        <begin position="31"/>
        <end position="266"/>
    </location>
</feature>
<feature type="disulfide bond" evidence="12">
    <location>
        <begin position="363"/>
        <end position="372"/>
    </location>
</feature>
<evidence type="ECO:0000256" key="9">
    <source>
        <dbReference type="ARBA" id="ARBA00023157"/>
    </source>
</evidence>
<dbReference type="KEGG" id="pmrn:116949303"/>
<feature type="disulfide bond" evidence="12">
    <location>
        <begin position="480"/>
        <end position="489"/>
    </location>
</feature>
<dbReference type="FunFam" id="2.10.25.10:FF:000065">
    <property type="entry name" value="Laminin subunit beta 1"/>
    <property type="match status" value="1"/>
</dbReference>
<dbReference type="SMART" id="SM00180">
    <property type="entry name" value="EGF_Lam"/>
    <property type="match status" value="13"/>
</dbReference>
<dbReference type="GO" id="GO:0043256">
    <property type="term" value="C:laminin complex"/>
    <property type="evidence" value="ECO:0007669"/>
    <property type="project" value="TreeGrafter"/>
</dbReference>
<feature type="compositionally biased region" description="Polar residues" evidence="14">
    <location>
        <begin position="1353"/>
        <end position="1363"/>
    </location>
</feature>
<keyword evidence="7" id="KW-0130">Cell adhesion</keyword>
<name>A0AAJ7X5J9_PETMA</name>
<dbReference type="Pfam" id="PF21199">
    <property type="entry name" value="LAMININ_IV_B"/>
    <property type="match status" value="1"/>
</dbReference>
<feature type="disulfide bond" evidence="12">
    <location>
        <begin position="849"/>
        <end position="866"/>
    </location>
</feature>
<feature type="domain" description="Laminin EGF-like" evidence="16">
    <location>
        <begin position="457"/>
        <end position="508"/>
    </location>
</feature>
<feature type="domain" description="Laminin EGF-like" evidence="16">
    <location>
        <begin position="396"/>
        <end position="456"/>
    </location>
</feature>
<keyword evidence="10" id="KW-0325">Glycoprotein</keyword>
<evidence type="ECO:0000256" key="7">
    <source>
        <dbReference type="ARBA" id="ARBA00022889"/>
    </source>
</evidence>
<dbReference type="SMART" id="SM00136">
    <property type="entry name" value="LamNT"/>
    <property type="match status" value="1"/>
</dbReference>
<dbReference type="FunFam" id="2.10.25.10:FF:000209">
    <property type="entry name" value="Laminin subunit alpha 5"/>
    <property type="match status" value="1"/>
</dbReference>
<keyword evidence="5" id="KW-0677">Repeat</keyword>
<feature type="disulfide bond" evidence="12">
    <location>
        <begin position="1112"/>
        <end position="1124"/>
    </location>
</feature>
<dbReference type="GO" id="GO:0007411">
    <property type="term" value="P:axon guidance"/>
    <property type="evidence" value="ECO:0007669"/>
    <property type="project" value="TreeGrafter"/>
</dbReference>
<evidence type="ECO:0000256" key="2">
    <source>
        <dbReference type="ARBA" id="ARBA00022525"/>
    </source>
</evidence>
<feature type="chain" id="PRO_5042592891" evidence="15">
    <location>
        <begin position="22"/>
        <end position="1817"/>
    </location>
</feature>
<feature type="coiled-coil region" evidence="13">
    <location>
        <begin position="1602"/>
        <end position="1804"/>
    </location>
</feature>
<evidence type="ECO:0000256" key="11">
    <source>
        <dbReference type="ARBA" id="ARBA00023292"/>
    </source>
</evidence>
<dbReference type="FunFam" id="2.10.25.10:FF:000011">
    <property type="entry name" value="Cadherin EGF LAG seven-pass G-type receptor"/>
    <property type="match status" value="1"/>
</dbReference>
<dbReference type="InterPro" id="IPR000742">
    <property type="entry name" value="EGF"/>
</dbReference>
<keyword evidence="8 13" id="KW-0175">Coiled coil</keyword>
<keyword evidence="9 12" id="KW-1015">Disulfide bond</keyword>
<feature type="disulfide bond" evidence="12">
    <location>
        <begin position="1084"/>
        <end position="1093"/>
    </location>
</feature>
<feature type="region of interest" description="Disordered" evidence="14">
    <location>
        <begin position="1351"/>
        <end position="1398"/>
    </location>
</feature>
<dbReference type="Pfam" id="PF23219">
    <property type="entry name" value="LAMB1"/>
    <property type="match status" value="1"/>
</dbReference>
<feature type="domain" description="Laminin EGF-like" evidence="16">
    <location>
        <begin position="1002"/>
        <end position="1053"/>
    </location>
</feature>
<keyword evidence="11 12" id="KW-0424">Laminin EGF-like domain</keyword>
<evidence type="ECO:0000256" key="8">
    <source>
        <dbReference type="ARBA" id="ARBA00023054"/>
    </source>
</evidence>
<dbReference type="GO" id="GO:0034446">
    <property type="term" value="P:substrate adhesion-dependent cell spreading"/>
    <property type="evidence" value="ECO:0007669"/>
    <property type="project" value="TreeGrafter"/>
</dbReference>
<evidence type="ECO:0000256" key="1">
    <source>
        <dbReference type="ARBA" id="ARBA00004302"/>
    </source>
</evidence>
<dbReference type="GO" id="GO:0009887">
    <property type="term" value="P:animal organ morphogenesis"/>
    <property type="evidence" value="ECO:0007669"/>
    <property type="project" value="TreeGrafter"/>
</dbReference>
<keyword evidence="2" id="KW-0964">Secreted</keyword>
<feature type="domain" description="Laminin EGF-like" evidence="16">
    <location>
        <begin position="267"/>
        <end position="332"/>
    </location>
</feature>
<dbReference type="PROSITE" id="PS51117">
    <property type="entry name" value="LAMININ_NTER"/>
    <property type="match status" value="1"/>
</dbReference>
<dbReference type="FunFam" id="2.60.120.260:FF:000010">
    <property type="entry name" value="Laminin subunit beta 1"/>
    <property type="match status" value="1"/>
</dbReference>
<feature type="disulfide bond" evidence="12">
    <location>
        <begin position="1114"/>
        <end position="1131"/>
    </location>
</feature>
<evidence type="ECO:0000256" key="13">
    <source>
        <dbReference type="SAM" id="Coils"/>
    </source>
</evidence>
<dbReference type="Gene3D" id="2.170.300.10">
    <property type="entry name" value="Tie2 ligand-binding domain superfamily"/>
    <property type="match status" value="1"/>
</dbReference>
<evidence type="ECO:0000313" key="20">
    <source>
        <dbReference type="RefSeq" id="XP_032822334.1"/>
    </source>
</evidence>
<proteinExistence type="predicted"/>
<dbReference type="PANTHER" id="PTHR10574">
    <property type="entry name" value="NETRIN/LAMININ-RELATED"/>
    <property type="match status" value="1"/>
</dbReference>
<feature type="domain" description="Laminin EGF-like" evidence="16">
    <location>
        <begin position="1054"/>
        <end position="1111"/>
    </location>
</feature>
<feature type="domain" description="Laminin EGF-like" evidence="16">
    <location>
        <begin position="799"/>
        <end position="846"/>
    </location>
</feature>
<dbReference type="FunFam" id="2.10.25.10:FF:000130">
    <property type="entry name" value="Laminin subunit beta 1"/>
    <property type="match status" value="1"/>
</dbReference>
<dbReference type="InterPro" id="IPR002049">
    <property type="entry name" value="LE_dom"/>
</dbReference>
<evidence type="ECO:0000256" key="10">
    <source>
        <dbReference type="ARBA" id="ARBA00023180"/>
    </source>
</evidence>
<dbReference type="Pfam" id="PF24973">
    <property type="entry name" value="EGF_LMN_ATRN"/>
    <property type="match status" value="2"/>
</dbReference>
<dbReference type="FunFam" id="2.10.25.10:FF:000074">
    <property type="entry name" value="Laminin subunit alpha"/>
    <property type="match status" value="1"/>
</dbReference>
<dbReference type="PROSITE" id="PS51116">
    <property type="entry name" value="LAMININ_IVB"/>
    <property type="match status" value="1"/>
</dbReference>
<dbReference type="SUPFAM" id="SSF57196">
    <property type="entry name" value="EGF/Laminin"/>
    <property type="match status" value="12"/>
</dbReference>
<evidence type="ECO:0000256" key="3">
    <source>
        <dbReference type="ARBA" id="ARBA00022530"/>
    </source>
</evidence>
<dbReference type="PROSITE" id="PS01248">
    <property type="entry name" value="EGF_LAM_1"/>
    <property type="match status" value="4"/>
</dbReference>
<keyword evidence="19" id="KW-1185">Reference proteome</keyword>
<dbReference type="InterPro" id="IPR056558">
    <property type="entry name" value="LAMB1-4_helical"/>
</dbReference>
<keyword evidence="6" id="KW-0084">Basement membrane</keyword>
<evidence type="ECO:0000256" key="6">
    <source>
        <dbReference type="ARBA" id="ARBA00022869"/>
    </source>
</evidence>
<dbReference type="PROSITE" id="PS00022">
    <property type="entry name" value="EGF_1"/>
    <property type="match status" value="2"/>
</dbReference>
<feature type="domain" description="Laminin EGF-like" evidence="16">
    <location>
        <begin position="1112"/>
        <end position="1159"/>
    </location>
</feature>
<dbReference type="Pfam" id="PF00053">
    <property type="entry name" value="EGF_laminin"/>
    <property type="match status" value="11"/>
</dbReference>
<dbReference type="InterPro" id="IPR056863">
    <property type="entry name" value="LMN_ATRN_NET-like_EGF"/>
</dbReference>
<feature type="coiled-coil region" evidence="13">
    <location>
        <begin position="1215"/>
        <end position="1317"/>
    </location>
</feature>
<evidence type="ECO:0000256" key="4">
    <source>
        <dbReference type="ARBA" id="ARBA00022729"/>
    </source>
</evidence>
<feature type="signal peptide" evidence="15">
    <location>
        <begin position="1"/>
        <end position="21"/>
    </location>
</feature>
<dbReference type="PANTHER" id="PTHR10574:SF375">
    <property type="entry name" value="LAMININ SUBUNIT BETA-1"/>
    <property type="match status" value="1"/>
</dbReference>
<dbReference type="PRINTS" id="PR00011">
    <property type="entry name" value="EGFLAMININ"/>
</dbReference>
<reference evidence="20" key="1">
    <citation type="submission" date="2025-08" db="UniProtKB">
        <authorList>
            <consortium name="RefSeq"/>
        </authorList>
    </citation>
    <scope>IDENTIFICATION</scope>
    <source>
        <tissue evidence="20">Sperm</tissue>
    </source>
</reference>
<feature type="disulfide bond" evidence="12">
    <location>
        <begin position="426"/>
        <end position="435"/>
    </location>
</feature>
<feature type="disulfide bond" evidence="12">
    <location>
        <begin position="1133"/>
        <end position="1142"/>
    </location>
</feature>
<dbReference type="CDD" id="cd00055">
    <property type="entry name" value="EGF_Lam"/>
    <property type="match status" value="12"/>
</dbReference>
<dbReference type="FunFam" id="2.170.300.10:FF:000001">
    <property type="entry name" value="Laminin subunit beta-1"/>
    <property type="match status" value="1"/>
</dbReference>
<feature type="domain" description="Laminin IV type B" evidence="17">
    <location>
        <begin position="548"/>
        <end position="793"/>
    </location>
</feature>
<gene>
    <name evidence="20" type="primary">LOC116949303</name>
</gene>
<feature type="disulfide bond" evidence="12">
    <location>
        <begin position="868"/>
        <end position="877"/>
    </location>
</feature>
<protein>
    <submittedName>
        <fullName evidence="20">Laminin subunit beta-2-like</fullName>
    </submittedName>
</protein>
<dbReference type="GO" id="GO:0070831">
    <property type="term" value="P:basement membrane assembly"/>
    <property type="evidence" value="ECO:0007669"/>
    <property type="project" value="TreeGrafter"/>
</dbReference>
<evidence type="ECO:0000259" key="17">
    <source>
        <dbReference type="PROSITE" id="PS51116"/>
    </source>
</evidence>
<comment type="caution">
    <text evidence="12">Lacks conserved residue(s) required for the propagation of feature annotation.</text>
</comment>
<feature type="disulfide bond" evidence="12">
    <location>
        <begin position="912"/>
        <end position="921"/>
    </location>
</feature>
<dbReference type="InterPro" id="IPR050440">
    <property type="entry name" value="Laminin/Netrin_ECM"/>
</dbReference>
<dbReference type="Gene3D" id="2.60.120.260">
    <property type="entry name" value="Galactose-binding domain-like"/>
    <property type="match status" value="1"/>
</dbReference>
<dbReference type="GO" id="GO:0016477">
    <property type="term" value="P:cell migration"/>
    <property type="evidence" value="ECO:0007669"/>
    <property type="project" value="TreeGrafter"/>
</dbReference>
<feature type="disulfide bond" evidence="12">
    <location>
        <begin position="801"/>
        <end position="818"/>
    </location>
</feature>
<dbReference type="Pfam" id="PF00055">
    <property type="entry name" value="Laminin_N"/>
    <property type="match status" value="1"/>
</dbReference>
<evidence type="ECO:0000256" key="12">
    <source>
        <dbReference type="PROSITE-ProRule" id="PRU00460"/>
    </source>
</evidence>
<feature type="disulfide bond" evidence="12">
    <location>
        <begin position="799"/>
        <end position="811"/>
    </location>
</feature>
<feature type="domain" description="Laminin EGF-like" evidence="16">
    <location>
        <begin position="333"/>
        <end position="395"/>
    </location>
</feature>
<dbReference type="Gene3D" id="2.10.25.10">
    <property type="entry name" value="Laminin"/>
    <property type="match status" value="11"/>
</dbReference>
<feature type="domain" description="Laminin EGF-like" evidence="16">
    <location>
        <begin position="893"/>
        <end position="942"/>
    </location>
</feature>
<evidence type="ECO:0000256" key="14">
    <source>
        <dbReference type="SAM" id="MobiDB-lite"/>
    </source>
</evidence>
<feature type="disulfide bond" evidence="12">
    <location>
        <begin position="492"/>
        <end position="506"/>
    </location>
</feature>
<evidence type="ECO:0000259" key="16">
    <source>
        <dbReference type="PROSITE" id="PS50027"/>
    </source>
</evidence>
<dbReference type="InterPro" id="IPR013015">
    <property type="entry name" value="Laminin_IV_B"/>
</dbReference>
<dbReference type="Proteomes" id="UP001318040">
    <property type="component" value="Chromosome 36"/>
</dbReference>
<dbReference type="FunFam" id="2.10.25.10:FF:000135">
    <property type="entry name" value="Laminin subunit beta 4"/>
    <property type="match status" value="1"/>
</dbReference>
<evidence type="ECO:0000313" key="19">
    <source>
        <dbReference type="Proteomes" id="UP001318040"/>
    </source>
</evidence>
<comment type="subcellular location">
    <subcellularLocation>
        <location evidence="1">Secreted</location>
        <location evidence="1">Extracellular space</location>
        <location evidence="1">Extracellular matrix</location>
        <location evidence="1">Basement membrane</location>
    </subcellularLocation>
</comment>
<keyword evidence="3" id="KW-0272">Extracellular matrix</keyword>
<feature type="disulfide bond" evidence="12">
    <location>
        <begin position="1178"/>
        <end position="1187"/>
    </location>
</feature>
<feature type="disulfide bond" evidence="12">
    <location>
        <begin position="298"/>
        <end position="307"/>
    </location>
</feature>
<organism evidence="19 20">
    <name type="scientific">Petromyzon marinus</name>
    <name type="common">Sea lamprey</name>
    <dbReference type="NCBI Taxonomy" id="7757"/>
    <lineage>
        <taxon>Eukaryota</taxon>
        <taxon>Metazoa</taxon>
        <taxon>Chordata</taxon>
        <taxon>Craniata</taxon>
        <taxon>Vertebrata</taxon>
        <taxon>Cyclostomata</taxon>
        <taxon>Hyperoartia</taxon>
        <taxon>Petromyzontiformes</taxon>
        <taxon>Petromyzontidae</taxon>
        <taxon>Petromyzon</taxon>
    </lineage>
</organism>
<sequence length="1817" mass="195262">MTPTLTAALLLWAGMSSLARGQQPDLPTSCTEGSCHPATGDLLLGREDRLSATSTCGMTAPQQYCIVSHLMEDDKCFVCDSRQRQGPNSHRVQNVVMNFDPARKSAWWQSENGLERVSLRLDLEAEFHFTHLIFTFKTFRPAAMLVERSSNFGRTWRPYRYFAQDCRSAFPGVREGPVQRPGDVVCDSRYSDIEPSTGGEVIFKVLDPSIPVPDPYSPEIQDLLRVTNLRVNFTALHTLGDERLDFSPDARRKYYYSVYDMVVRGSCSCNGHAESCVPTGRGDAGASTEGMVHGRCLCKHNTVGLNCDECDDFYQDHPWRPAQGRRTHACKRCECNGHAMRCHFDLAAYVASGNVSGGVCDGCRDNTAGRQCETCSPFHYRHARRDARAPDSCVPCDCDPAGSQEGGACDATSDPRTGTVAGQCRCKPGVGGVRCDQCLPGFAGTPSRDNPYGCQPCRCNVMGTVMNMGACDPATGACICKRYVGGRNCERCLAGYWGLSESAGGCQPCDCDFGGSVDETCSAEDGQCQCRPHMLGRRCEEVQPGYYCMPLDLYTSEAEDATFLPVQPLHGGSVGNTSDCDEFMQVPGHNSPGGPGSSANLPVVVVAGSAAPGTLVTWTGPGYARIRDGAGLEFTVSNIPYSGEYRVAIRYKPELNEPWEAQVQVLSQSLPTQSRCANMLPSDEMQIVPLNPTQSVASMPVAVCLETGVRYVVRVVVQRARSTRRHPNAHMLVDSLVLFPHVPSLPGFSGSAGQKRREELERYMCLDAYRDATRPMLAEACRPLVCAISSILHNGPLPCECNPQGVTSSVCEVLGGHCLCRPNVIGRRCDACSPGTFGFGPQGCQRCACDPAGTTGGTCDAASGQCLCLPGVAGRECSRCDSGRFGFPRCAPCQCDGRARDCDPESGQCQECLEHSTGENCDRCEPGYYGDPRLGSGGRCRPCQCPGEPGSGRFFATTCSTDPATRGAVCQCLPGYTGTRCEACAPGFSGDPSVAGRPCSSCDCSGNVDPRDPKACDPVSGRCQRCLHNTHGERCEKCRTGFYGDALRQDCKPCSCIEAGTEPASCPGGAQPCRCDARTGQCRCRAGVEGSSCDRCALGHWGLGGSGGCQPCACNPARARGQTCDPVTGQCECRPGFGGRTCDDCGPNHWGSPDKGCKPCDCHPQGGTCDATSGRCVCRDGVTGARCDACSRGAAGDFPACKPCHACFSWWARKIEALCARATALRDRAEKLADTGISGAYDGRFEELEKKLKEAQDIIAKGNERPSDVARLEMLRDNIRRQLDRLTQLVSVAEATVKSLQSQRDRTDLDLDALERDALRLNASAALAYSRLQGILNSDFSGAFDSIRRSWQDSRNAQKQAETATGGPSGPVRASQKARRRAEDLMRHGGGAPGDPSLAERLANSKKSLDELDREVAALSVKRINEKTCGAPGDLPCSESRCGGGGCRDNAGRPACGGPGCGGSLTLAQDSLARARNAELEVERASAELDKMAAKVAEVKRAASDMRDKAQRSLDRAQQSKAGMEHAVAELRDLIARIKEFLNEEGADPESIMLVANNVLKLGLPVTPGEAEALAQQIRDSVARLSDVDAILAQTAKNMTLAQRLLADAKKAKADAEAVKQKTEEVVQALQEANDAQSAARKAINNAQRDIDSAKDRIDEAGKKAGDAGAILMDAMDRLTKMAADVQALKEKAAANQLAAKDAATQAARARDNADVAADELQEVKDKFKDMQGLMDSRYNGSDKARERAEKLRDQASQLLQDVQDKMKRLNDLEKLLESQADKLVDATGKLDGLEERASKLQMEISKRVQHYFACQN</sequence>
<feature type="domain" description="Laminin EGF-like" evidence="16">
    <location>
        <begin position="847"/>
        <end position="892"/>
    </location>
</feature>
<dbReference type="FunFam" id="2.10.25.10:FF:000082">
    <property type="entry name" value="Laminin subunit alpha 1"/>
    <property type="match status" value="1"/>
</dbReference>
<evidence type="ECO:0000256" key="15">
    <source>
        <dbReference type="SAM" id="SignalP"/>
    </source>
</evidence>
<dbReference type="GO" id="GO:0009888">
    <property type="term" value="P:tissue development"/>
    <property type="evidence" value="ECO:0007669"/>
    <property type="project" value="TreeGrafter"/>
</dbReference>
<evidence type="ECO:0000259" key="18">
    <source>
        <dbReference type="PROSITE" id="PS51117"/>
    </source>
</evidence>
<dbReference type="SMART" id="SM00181">
    <property type="entry name" value="EGF"/>
    <property type="match status" value="10"/>
</dbReference>
<feature type="disulfide bond" evidence="12">
    <location>
        <begin position="820"/>
        <end position="829"/>
    </location>
</feature>
<feature type="disulfide bond" evidence="12">
    <location>
        <begin position="1026"/>
        <end position="1035"/>
    </location>
</feature>
<feature type="disulfide bond" evidence="12">
    <location>
        <begin position="847"/>
        <end position="859"/>
    </location>
</feature>
<feature type="domain" description="Laminin EGF-like" evidence="16">
    <location>
        <begin position="1160"/>
        <end position="1203"/>
    </location>
</feature>
<feature type="coiled-coil region" evidence="13">
    <location>
        <begin position="1468"/>
        <end position="1544"/>
    </location>
</feature>
<evidence type="ECO:0000256" key="5">
    <source>
        <dbReference type="ARBA" id="ARBA00022737"/>
    </source>
</evidence>
<accession>A0AAJ7X5J9</accession>
<dbReference type="RefSeq" id="XP_032822334.1">
    <property type="nucleotide sequence ID" value="XM_032966443.1"/>
</dbReference>
<dbReference type="InterPro" id="IPR008211">
    <property type="entry name" value="Laminin_N"/>
</dbReference>
<dbReference type="PROSITE" id="PS50027">
    <property type="entry name" value="EGF_LAM_2"/>
    <property type="match status" value="11"/>
</dbReference>